<dbReference type="Pfam" id="PF10502">
    <property type="entry name" value="Peptidase_S26"/>
    <property type="match status" value="1"/>
</dbReference>
<comment type="caution">
    <text evidence="6">The sequence shown here is derived from an EMBL/GenBank/DDBJ whole genome shotgun (WGS) entry which is preliminary data.</text>
</comment>
<evidence type="ECO:0000313" key="7">
    <source>
        <dbReference type="Proteomes" id="UP001589627"/>
    </source>
</evidence>
<dbReference type="PROSITE" id="PS00501">
    <property type="entry name" value="SPASE_I_1"/>
    <property type="match status" value="1"/>
</dbReference>
<dbReference type="PANTHER" id="PTHR43390:SF1">
    <property type="entry name" value="CHLOROPLAST PROCESSING PEPTIDASE"/>
    <property type="match status" value="1"/>
</dbReference>
<keyword evidence="3" id="KW-0645">Protease</keyword>
<comment type="similarity">
    <text evidence="2">Belongs to the peptidase S26 family.</text>
</comment>
<dbReference type="InterPro" id="IPR019756">
    <property type="entry name" value="Pept_S26A_signal_pept_1_Ser-AS"/>
</dbReference>
<evidence type="ECO:0000256" key="3">
    <source>
        <dbReference type="ARBA" id="ARBA00022670"/>
    </source>
</evidence>
<evidence type="ECO:0000313" key="6">
    <source>
        <dbReference type="EMBL" id="MFB9837667.1"/>
    </source>
</evidence>
<accession>A0ABV5YTC8</accession>
<dbReference type="SUPFAM" id="SSF51306">
    <property type="entry name" value="LexA/Signal peptidase"/>
    <property type="match status" value="1"/>
</dbReference>
<proteinExistence type="inferred from homology"/>
<evidence type="ECO:0000256" key="2">
    <source>
        <dbReference type="ARBA" id="ARBA00009370"/>
    </source>
</evidence>
<dbReference type="InterPro" id="IPR019533">
    <property type="entry name" value="Peptidase_S26"/>
</dbReference>
<organism evidence="6 7">
    <name type="scientific">Actinoallomurus acaciae</name>
    <dbReference type="NCBI Taxonomy" id="502577"/>
    <lineage>
        <taxon>Bacteria</taxon>
        <taxon>Bacillati</taxon>
        <taxon>Actinomycetota</taxon>
        <taxon>Actinomycetes</taxon>
        <taxon>Streptosporangiales</taxon>
        <taxon>Thermomonosporaceae</taxon>
        <taxon>Actinoallomurus</taxon>
    </lineage>
</organism>
<dbReference type="CDD" id="cd06462">
    <property type="entry name" value="Peptidase_S24_S26"/>
    <property type="match status" value="1"/>
</dbReference>
<dbReference type="InterPro" id="IPR000223">
    <property type="entry name" value="Pept_S26A_signal_pept_1"/>
</dbReference>
<dbReference type="Proteomes" id="UP001589627">
    <property type="component" value="Unassembled WGS sequence"/>
</dbReference>
<gene>
    <name evidence="6" type="ORF">ACFFNX_36450</name>
</gene>
<dbReference type="PANTHER" id="PTHR43390">
    <property type="entry name" value="SIGNAL PEPTIDASE I"/>
    <property type="match status" value="1"/>
</dbReference>
<name>A0ABV5YTC8_9ACTN</name>
<dbReference type="InterPro" id="IPR036286">
    <property type="entry name" value="LexA/Signal_pep-like_sf"/>
</dbReference>
<dbReference type="PRINTS" id="PR00727">
    <property type="entry name" value="LEADERPTASE"/>
</dbReference>
<keyword evidence="7" id="KW-1185">Reference proteome</keyword>
<reference evidence="6 7" key="1">
    <citation type="submission" date="2024-09" db="EMBL/GenBank/DDBJ databases">
        <authorList>
            <person name="Sun Q."/>
            <person name="Mori K."/>
        </authorList>
    </citation>
    <scope>NUCLEOTIDE SEQUENCE [LARGE SCALE GENOMIC DNA]</scope>
    <source>
        <strain evidence="6 7">TBRC 0563</strain>
    </source>
</reference>
<dbReference type="EMBL" id="JBHLZP010000406">
    <property type="protein sequence ID" value="MFB9837667.1"/>
    <property type="molecule type" value="Genomic_DNA"/>
</dbReference>
<sequence length="152" mass="16008">MWAAAGVGLAVAGCAVLWARRALVLVTVTGDSMEPTLRAGDRVLVRRRRARWLARGDVVVLAPPRTRVRTGDRWRVPSEGWNIKRVAALPGDVVPDGVPDPDGTGLVPPGTLVVLSDNPIGVDSRLWGPYPAGGVIGTPVRPREAVAAGSRA</sequence>
<feature type="domain" description="Peptidase S26" evidence="5">
    <location>
        <begin position="12"/>
        <end position="94"/>
    </location>
</feature>
<dbReference type="RefSeq" id="WP_378210544.1">
    <property type="nucleotide sequence ID" value="NZ_JBHLZP010000406.1"/>
</dbReference>
<comment type="subcellular location">
    <subcellularLocation>
        <location evidence="1">Cell membrane</location>
        <topology evidence="1">Single-pass type II membrane protein</topology>
    </subcellularLocation>
</comment>
<evidence type="ECO:0000256" key="1">
    <source>
        <dbReference type="ARBA" id="ARBA00004401"/>
    </source>
</evidence>
<evidence type="ECO:0000256" key="4">
    <source>
        <dbReference type="ARBA" id="ARBA00022801"/>
    </source>
</evidence>
<evidence type="ECO:0000259" key="5">
    <source>
        <dbReference type="Pfam" id="PF10502"/>
    </source>
</evidence>
<dbReference type="Gene3D" id="2.10.109.10">
    <property type="entry name" value="Umud Fragment, subunit A"/>
    <property type="match status" value="1"/>
</dbReference>
<keyword evidence="4" id="KW-0378">Hydrolase</keyword>
<protein>
    <submittedName>
        <fullName evidence="6">S26 family signal peptidase</fullName>
    </submittedName>
</protein>